<dbReference type="GO" id="GO:0006508">
    <property type="term" value="P:proteolysis"/>
    <property type="evidence" value="ECO:0007669"/>
    <property type="project" value="UniProtKB-KW"/>
</dbReference>
<dbReference type="InterPro" id="IPR025724">
    <property type="entry name" value="GAG-pre-integrase_dom"/>
</dbReference>
<dbReference type="AlphaFoldDB" id="A0AAV7EP00"/>
<dbReference type="Gene3D" id="3.30.420.10">
    <property type="entry name" value="Ribonuclease H-like superfamily/Ribonuclease H"/>
    <property type="match status" value="1"/>
</dbReference>
<evidence type="ECO:0000313" key="3">
    <source>
        <dbReference type="EMBL" id="KAG9450334.1"/>
    </source>
</evidence>
<evidence type="ECO:0000259" key="2">
    <source>
        <dbReference type="PROSITE" id="PS50994"/>
    </source>
</evidence>
<protein>
    <recommendedName>
        <fullName evidence="2">Integrase catalytic domain-containing protein</fullName>
    </recommendedName>
</protein>
<dbReference type="InterPro" id="IPR054722">
    <property type="entry name" value="PolX-like_BBD"/>
</dbReference>
<dbReference type="EMBL" id="JAINDJ010000004">
    <property type="protein sequence ID" value="KAG9450334.1"/>
    <property type="molecule type" value="Genomic_DNA"/>
</dbReference>
<dbReference type="Proteomes" id="UP000825729">
    <property type="component" value="Unassembled WGS sequence"/>
</dbReference>
<dbReference type="SUPFAM" id="SSF53098">
    <property type="entry name" value="Ribonuclease H-like"/>
    <property type="match status" value="1"/>
</dbReference>
<gene>
    <name evidence="3" type="ORF">H6P81_010299</name>
</gene>
<evidence type="ECO:0000256" key="1">
    <source>
        <dbReference type="ARBA" id="ARBA00022670"/>
    </source>
</evidence>
<dbReference type="PANTHER" id="PTHR42648">
    <property type="entry name" value="TRANSPOSASE, PUTATIVE-RELATED"/>
    <property type="match status" value="1"/>
</dbReference>
<keyword evidence="1" id="KW-0378">Hydrolase</keyword>
<dbReference type="GO" id="GO:0008233">
    <property type="term" value="F:peptidase activity"/>
    <property type="evidence" value="ECO:0007669"/>
    <property type="project" value="UniProtKB-KW"/>
</dbReference>
<dbReference type="GO" id="GO:0003676">
    <property type="term" value="F:nucleic acid binding"/>
    <property type="evidence" value="ECO:0007669"/>
    <property type="project" value="InterPro"/>
</dbReference>
<keyword evidence="4" id="KW-1185">Reference proteome</keyword>
<dbReference type="PROSITE" id="PS50994">
    <property type="entry name" value="INTEGRASE"/>
    <property type="match status" value="1"/>
</dbReference>
<accession>A0AAV7EP00</accession>
<dbReference type="GO" id="GO:0015074">
    <property type="term" value="P:DNA integration"/>
    <property type="evidence" value="ECO:0007669"/>
    <property type="project" value="InterPro"/>
</dbReference>
<dbReference type="Pfam" id="PF22936">
    <property type="entry name" value="Pol_BBD"/>
    <property type="match status" value="1"/>
</dbReference>
<dbReference type="InterPro" id="IPR012337">
    <property type="entry name" value="RNaseH-like_sf"/>
</dbReference>
<comment type="caution">
    <text evidence="3">The sequence shown here is derived from an EMBL/GenBank/DDBJ whole genome shotgun (WGS) entry which is preliminary data.</text>
</comment>
<sequence length="505" mass="56417">MRNSGSQHVKRVGTRLVWKKKEIGLYAAHSAITTTQDGIWYFDSGCSRHMTGSAACLIDLSHSDGGGQVTFGDGAKGVVLGCGTLALEGMPSLTGVLLVKGLKANLISISQLCDQNLAVQFTKEGCFVSDSNNQSVLQGVRTADNCYQLQTGRQCNYSTTSDMNLWHRRLGHIHDRGLQNLIRFNAVRGLPKISGHMSGVCKGCMEGKQPRTSHPNVPYVTTSLPLELLHMDLMGPVHTPSIAGKRYVFRLMSEKQTIIGKIVRIRSDHGREFENLEFAQFCNDQGITHEFSARKTSQQDGVVERKKRTLQEMARTMIHAKNLPHWLWAEAVHTVCHIVNRVYLRAKTQTTSYELWKGRSPQIHYFREFGAPCYVLRDREYLSKFDSRSKEGIFVGYSRNSHAYRVYFKQSNTIIESVNVRIDDQEGWLVNDDDVNLDSMESVSVGSSVSVSETVSQPENVTPAVEVPEIAVGVPPCDTVPVTTMIQPEKDTLHETTERTPSIRV</sequence>
<dbReference type="Pfam" id="PF13976">
    <property type="entry name" value="gag_pre-integrs"/>
    <property type="match status" value="1"/>
</dbReference>
<keyword evidence="1" id="KW-0645">Protease</keyword>
<dbReference type="InterPro" id="IPR039537">
    <property type="entry name" value="Retrotran_Ty1/copia-like"/>
</dbReference>
<dbReference type="PANTHER" id="PTHR42648:SF21">
    <property type="entry name" value="CYSTEINE-RICH RLK (RECEPTOR-LIKE PROTEIN KINASE) 8"/>
    <property type="match status" value="1"/>
</dbReference>
<name>A0AAV7EP00_ARIFI</name>
<evidence type="ECO:0000313" key="4">
    <source>
        <dbReference type="Proteomes" id="UP000825729"/>
    </source>
</evidence>
<organism evidence="3 4">
    <name type="scientific">Aristolochia fimbriata</name>
    <name type="common">White veined hardy Dutchman's pipe vine</name>
    <dbReference type="NCBI Taxonomy" id="158543"/>
    <lineage>
        <taxon>Eukaryota</taxon>
        <taxon>Viridiplantae</taxon>
        <taxon>Streptophyta</taxon>
        <taxon>Embryophyta</taxon>
        <taxon>Tracheophyta</taxon>
        <taxon>Spermatophyta</taxon>
        <taxon>Magnoliopsida</taxon>
        <taxon>Magnoliidae</taxon>
        <taxon>Piperales</taxon>
        <taxon>Aristolochiaceae</taxon>
        <taxon>Aristolochia</taxon>
    </lineage>
</organism>
<feature type="domain" description="Integrase catalytic" evidence="2">
    <location>
        <begin position="247"/>
        <end position="360"/>
    </location>
</feature>
<dbReference type="InterPro" id="IPR057670">
    <property type="entry name" value="SH3_retrovirus"/>
</dbReference>
<dbReference type="InterPro" id="IPR001584">
    <property type="entry name" value="Integrase_cat-core"/>
</dbReference>
<dbReference type="InterPro" id="IPR036397">
    <property type="entry name" value="RNaseH_sf"/>
</dbReference>
<reference evidence="3 4" key="1">
    <citation type="submission" date="2021-07" db="EMBL/GenBank/DDBJ databases">
        <title>The Aristolochia fimbriata genome: insights into angiosperm evolution, floral development and chemical biosynthesis.</title>
        <authorList>
            <person name="Jiao Y."/>
        </authorList>
    </citation>
    <scope>NUCLEOTIDE SEQUENCE [LARGE SCALE GENOMIC DNA]</scope>
    <source>
        <strain evidence="3">IBCAS-2021</strain>
        <tissue evidence="3">Leaf</tissue>
    </source>
</reference>
<proteinExistence type="predicted"/>
<dbReference type="Pfam" id="PF25597">
    <property type="entry name" value="SH3_retrovirus"/>
    <property type="match status" value="1"/>
</dbReference>